<comment type="caution">
    <text evidence="1">The sequence shown here is derived from an EMBL/GenBank/DDBJ whole genome shotgun (WGS) entry which is preliminary data.</text>
</comment>
<feature type="non-terminal residue" evidence="1">
    <location>
        <position position="1"/>
    </location>
</feature>
<gene>
    <name evidence="1" type="ORF">S12H4_37236</name>
</gene>
<reference evidence="1" key="1">
    <citation type="journal article" date="2014" name="Front. Microbiol.">
        <title>High frequency of phylogenetically diverse reductive dehalogenase-homologous genes in deep subseafloor sedimentary metagenomes.</title>
        <authorList>
            <person name="Kawai M."/>
            <person name="Futagami T."/>
            <person name="Toyoda A."/>
            <person name="Takaki Y."/>
            <person name="Nishi S."/>
            <person name="Hori S."/>
            <person name="Arai W."/>
            <person name="Tsubouchi T."/>
            <person name="Morono Y."/>
            <person name="Uchiyama I."/>
            <person name="Ito T."/>
            <person name="Fujiyama A."/>
            <person name="Inagaki F."/>
            <person name="Takami H."/>
        </authorList>
    </citation>
    <scope>NUCLEOTIDE SEQUENCE</scope>
    <source>
        <strain evidence="1">Expedition CK06-06</strain>
    </source>
</reference>
<sequence>YYVASEVLKILKSIELEWPELESELFAKE</sequence>
<name>X1SX35_9ZZZZ</name>
<evidence type="ECO:0000313" key="1">
    <source>
        <dbReference type="EMBL" id="GAI97632.1"/>
    </source>
</evidence>
<organism evidence="1">
    <name type="scientific">marine sediment metagenome</name>
    <dbReference type="NCBI Taxonomy" id="412755"/>
    <lineage>
        <taxon>unclassified sequences</taxon>
        <taxon>metagenomes</taxon>
        <taxon>ecological metagenomes</taxon>
    </lineage>
</organism>
<accession>X1SX35</accession>
<proteinExistence type="predicted"/>
<protein>
    <submittedName>
        <fullName evidence="1">Uncharacterized protein</fullName>
    </submittedName>
</protein>
<dbReference type="EMBL" id="BARW01022278">
    <property type="protein sequence ID" value="GAI97632.1"/>
    <property type="molecule type" value="Genomic_DNA"/>
</dbReference>
<dbReference type="AlphaFoldDB" id="X1SX35"/>